<dbReference type="CDD" id="cd22670">
    <property type="entry name" value="FHA_MEK1-like"/>
    <property type="match status" value="1"/>
</dbReference>
<proteinExistence type="inferred from homology"/>
<dbReference type="SUPFAM" id="SSF49879">
    <property type="entry name" value="SMAD/FHA domain"/>
    <property type="match status" value="1"/>
</dbReference>
<name>A0A6G1I8C5_9PEZI</name>
<dbReference type="PROSITE" id="PS00108">
    <property type="entry name" value="PROTEIN_KINASE_ST"/>
    <property type="match status" value="1"/>
</dbReference>
<keyword evidence="5" id="KW-1185">Reference proteome</keyword>
<dbReference type="GO" id="GO:0004672">
    <property type="term" value="F:protein kinase activity"/>
    <property type="evidence" value="ECO:0007669"/>
    <property type="project" value="InterPro"/>
</dbReference>
<dbReference type="SUPFAM" id="SSF56112">
    <property type="entry name" value="Protein kinase-like (PK-like)"/>
    <property type="match status" value="1"/>
</dbReference>
<evidence type="ECO:0000313" key="4">
    <source>
        <dbReference type="EMBL" id="KAF2404434.1"/>
    </source>
</evidence>
<dbReference type="InterPro" id="IPR000719">
    <property type="entry name" value="Prot_kinase_dom"/>
</dbReference>
<protein>
    <submittedName>
        <fullName evidence="4">Kinase-like protein</fullName>
    </submittedName>
</protein>
<reference evidence="4" key="1">
    <citation type="journal article" date="2020" name="Stud. Mycol.">
        <title>101 Dothideomycetes genomes: a test case for predicting lifestyles and emergence of pathogens.</title>
        <authorList>
            <person name="Haridas S."/>
            <person name="Albert R."/>
            <person name="Binder M."/>
            <person name="Bloem J."/>
            <person name="Labutti K."/>
            <person name="Salamov A."/>
            <person name="Andreopoulos B."/>
            <person name="Baker S."/>
            <person name="Barry K."/>
            <person name="Bills G."/>
            <person name="Bluhm B."/>
            <person name="Cannon C."/>
            <person name="Castanera R."/>
            <person name="Culley D."/>
            <person name="Daum C."/>
            <person name="Ezra D."/>
            <person name="Gonzalez J."/>
            <person name="Henrissat B."/>
            <person name="Kuo A."/>
            <person name="Liang C."/>
            <person name="Lipzen A."/>
            <person name="Lutzoni F."/>
            <person name="Magnuson J."/>
            <person name="Mondo S."/>
            <person name="Nolan M."/>
            <person name="Ohm R."/>
            <person name="Pangilinan J."/>
            <person name="Park H.-J."/>
            <person name="Ramirez L."/>
            <person name="Alfaro M."/>
            <person name="Sun H."/>
            <person name="Tritt A."/>
            <person name="Yoshinaga Y."/>
            <person name="Zwiers L.-H."/>
            <person name="Turgeon B."/>
            <person name="Goodwin S."/>
            <person name="Spatafora J."/>
            <person name="Crous P."/>
            <person name="Grigoriev I."/>
        </authorList>
    </citation>
    <scope>NUCLEOTIDE SEQUENCE</scope>
    <source>
        <strain evidence="4">CBS 262.69</strain>
    </source>
</reference>
<evidence type="ECO:0000259" key="3">
    <source>
        <dbReference type="PROSITE" id="PS50011"/>
    </source>
</evidence>
<dbReference type="OrthoDB" id="74764at2759"/>
<accession>A0A6G1I8C5</accession>
<feature type="domain" description="Protein kinase" evidence="3">
    <location>
        <begin position="162"/>
        <end position="476"/>
    </location>
</feature>
<dbReference type="Gene3D" id="1.10.510.10">
    <property type="entry name" value="Transferase(Phosphotransferase) domain 1"/>
    <property type="match status" value="1"/>
</dbReference>
<dbReference type="Gene3D" id="2.60.200.20">
    <property type="match status" value="1"/>
</dbReference>
<dbReference type="PROSITE" id="PS50011">
    <property type="entry name" value="PROTEIN_KINASE_DOM"/>
    <property type="match status" value="1"/>
</dbReference>
<keyword evidence="4" id="KW-0418">Kinase</keyword>
<dbReference type="GO" id="GO:0005524">
    <property type="term" value="F:ATP binding"/>
    <property type="evidence" value="ECO:0007669"/>
    <property type="project" value="InterPro"/>
</dbReference>
<organism evidence="4 5">
    <name type="scientific">Trichodelitschia bisporula</name>
    <dbReference type="NCBI Taxonomy" id="703511"/>
    <lineage>
        <taxon>Eukaryota</taxon>
        <taxon>Fungi</taxon>
        <taxon>Dikarya</taxon>
        <taxon>Ascomycota</taxon>
        <taxon>Pezizomycotina</taxon>
        <taxon>Dothideomycetes</taxon>
        <taxon>Dothideomycetes incertae sedis</taxon>
        <taxon>Phaeotrichales</taxon>
        <taxon>Phaeotrichaceae</taxon>
        <taxon>Trichodelitschia</taxon>
    </lineage>
</organism>
<keyword evidence="4" id="KW-0808">Transferase</keyword>
<evidence type="ECO:0000259" key="2">
    <source>
        <dbReference type="PROSITE" id="PS50006"/>
    </source>
</evidence>
<evidence type="ECO:0000256" key="1">
    <source>
        <dbReference type="ARBA" id="ARBA00005575"/>
    </source>
</evidence>
<gene>
    <name evidence="4" type="ORF">EJ06DRAFT_204589</name>
</gene>
<comment type="similarity">
    <text evidence="1">Belongs to the protein kinase superfamily. CAMK Ser/Thr protein kinase family. CHEK2 subfamily.</text>
</comment>
<evidence type="ECO:0000313" key="5">
    <source>
        <dbReference type="Proteomes" id="UP000799640"/>
    </source>
</evidence>
<dbReference type="Pfam" id="PF00498">
    <property type="entry name" value="FHA"/>
    <property type="match status" value="1"/>
</dbReference>
<dbReference type="PROSITE" id="PS50006">
    <property type="entry name" value="FHA_DOMAIN"/>
    <property type="match status" value="1"/>
</dbReference>
<dbReference type="Pfam" id="PF00069">
    <property type="entry name" value="Pkinase"/>
    <property type="match status" value="1"/>
</dbReference>
<dbReference type="AlphaFoldDB" id="A0A6G1I8C5"/>
<dbReference type="SMART" id="SM00220">
    <property type="entry name" value="S_TKc"/>
    <property type="match status" value="1"/>
</dbReference>
<dbReference type="InterPro" id="IPR011009">
    <property type="entry name" value="Kinase-like_dom_sf"/>
</dbReference>
<dbReference type="EMBL" id="ML996688">
    <property type="protein sequence ID" value="KAF2404434.1"/>
    <property type="molecule type" value="Genomic_DNA"/>
</dbReference>
<dbReference type="InterPro" id="IPR008984">
    <property type="entry name" value="SMAD_FHA_dom_sf"/>
</dbReference>
<dbReference type="Gene3D" id="3.30.200.20">
    <property type="entry name" value="Phosphorylase Kinase, domain 1"/>
    <property type="match status" value="1"/>
</dbReference>
<dbReference type="PANTHER" id="PTHR24347">
    <property type="entry name" value="SERINE/THREONINE-PROTEIN KINASE"/>
    <property type="match status" value="1"/>
</dbReference>
<sequence length="634" mass="70649">MMACGSSSNRPVAFFDVYCSDIRFTTPGQPFKTTEDRIPIYTNDNFFIGRSPACKFHAADRTLSNKHLRVHCILFEEDPESTIPPLVYVQDLSTNGTFLSKAGNVAETRLSRKQGSVLLEQNDELRISPYLMLCFQYASSEKSSQLSADHKLQAQLFRDRYVITNQQLGAGGQGSVFAAYHVKTNRQLACKIVDIALPRNELEASRGLQSKSANSPQILVSKAHNAQNFRTDPVHTHRAFREFEVLQDLSHPNIIHLEKVFWSPKSIFIFQELITGGDLFSFIQSKGGRLSDPQAAVFVRQILKAVEYLHAHDIVHRDLKPDNILMTSLVDGARIVITDFGNARHLANSRASAGTVGHAASHRMFSLVGTHGYAAPEIHGINKAAGSDQGYSKAVDMWSIGAVTTAMLTGDVIHLNKFHPGHVVDAQVGERHFIDIDYGTAWKGVSRRPKDFVERLLVLDESLRMNVQQALAHEWFTNPHHVQEFDAVYQRAIADWEPLPRASRPIEALDLSRIRERGGYMPDPVSERVDHSPFFKNTNHDKPFAGIIIPAESHRMPLPIIEEEFDGVSSLSISSAIDPAAMSSISRKRISASEEELAAVDKSGEYPTDVTLRNKLISPKRPRTCLGLQSSEPV</sequence>
<dbReference type="Proteomes" id="UP000799640">
    <property type="component" value="Unassembled WGS sequence"/>
</dbReference>
<dbReference type="InterPro" id="IPR000253">
    <property type="entry name" value="FHA_dom"/>
</dbReference>
<feature type="domain" description="FHA" evidence="2">
    <location>
        <begin position="46"/>
        <end position="100"/>
    </location>
</feature>
<dbReference type="InterPro" id="IPR008271">
    <property type="entry name" value="Ser/Thr_kinase_AS"/>
</dbReference>